<evidence type="ECO:0000256" key="1">
    <source>
        <dbReference type="ARBA" id="ARBA00022679"/>
    </source>
</evidence>
<protein>
    <submittedName>
        <fullName evidence="4">GNAT family N-acetyltransferase</fullName>
    </submittedName>
</protein>
<dbReference type="Pfam" id="PF00583">
    <property type="entry name" value="Acetyltransf_1"/>
    <property type="match status" value="1"/>
</dbReference>
<evidence type="ECO:0000259" key="3">
    <source>
        <dbReference type="PROSITE" id="PS51186"/>
    </source>
</evidence>
<keyword evidence="5" id="KW-1185">Reference proteome</keyword>
<dbReference type="CDD" id="cd04301">
    <property type="entry name" value="NAT_SF"/>
    <property type="match status" value="1"/>
</dbReference>
<sequence>MNPLRFRSARADDAEQIALLHADSWRRHYRGAYADSYLDGDVGDDLRARWSTRLAASTDTDTDTILAERDGQLVGFVHVAFDDDPKWGSLVDNLHVLHSQHRTGIGTQLLARAAQAVLDRATGNAMYLWVLQQNTAAQQFYHVYGATYVESAPVPPPGGDPARLNGTPHGLRMAWPDATRLSQSVDNQ</sequence>
<dbReference type="PROSITE" id="PS51186">
    <property type="entry name" value="GNAT"/>
    <property type="match status" value="1"/>
</dbReference>
<comment type="caution">
    <text evidence="4">The sequence shown here is derived from an EMBL/GenBank/DDBJ whole genome shotgun (WGS) entry which is preliminary data.</text>
</comment>
<evidence type="ECO:0000313" key="4">
    <source>
        <dbReference type="EMBL" id="NED98771.1"/>
    </source>
</evidence>
<keyword evidence="2" id="KW-0012">Acyltransferase</keyword>
<dbReference type="RefSeq" id="WP_163731434.1">
    <property type="nucleotide sequence ID" value="NZ_JAAGOA010000001.1"/>
</dbReference>
<organism evidence="4 5">
    <name type="scientific">Phytoactinopolyspora halotolerans</name>
    <dbReference type="NCBI Taxonomy" id="1981512"/>
    <lineage>
        <taxon>Bacteria</taxon>
        <taxon>Bacillati</taxon>
        <taxon>Actinomycetota</taxon>
        <taxon>Actinomycetes</taxon>
        <taxon>Jiangellales</taxon>
        <taxon>Jiangellaceae</taxon>
        <taxon>Phytoactinopolyspora</taxon>
    </lineage>
</organism>
<evidence type="ECO:0000313" key="5">
    <source>
        <dbReference type="Proteomes" id="UP000475214"/>
    </source>
</evidence>
<name>A0A6L9S2K0_9ACTN</name>
<dbReference type="PANTHER" id="PTHR43877">
    <property type="entry name" value="AMINOALKYLPHOSPHONATE N-ACETYLTRANSFERASE-RELATED-RELATED"/>
    <property type="match status" value="1"/>
</dbReference>
<dbReference type="GO" id="GO:0016747">
    <property type="term" value="F:acyltransferase activity, transferring groups other than amino-acyl groups"/>
    <property type="evidence" value="ECO:0007669"/>
    <property type="project" value="InterPro"/>
</dbReference>
<dbReference type="Proteomes" id="UP000475214">
    <property type="component" value="Unassembled WGS sequence"/>
</dbReference>
<dbReference type="PANTHER" id="PTHR43877:SF1">
    <property type="entry name" value="ACETYLTRANSFERASE"/>
    <property type="match status" value="1"/>
</dbReference>
<dbReference type="InterPro" id="IPR016181">
    <property type="entry name" value="Acyl_CoA_acyltransferase"/>
</dbReference>
<dbReference type="EMBL" id="JAAGOA010000001">
    <property type="protein sequence ID" value="NED98771.1"/>
    <property type="molecule type" value="Genomic_DNA"/>
</dbReference>
<proteinExistence type="predicted"/>
<feature type="domain" description="N-acetyltransferase" evidence="3">
    <location>
        <begin position="4"/>
        <end position="178"/>
    </location>
</feature>
<evidence type="ECO:0000256" key="2">
    <source>
        <dbReference type="ARBA" id="ARBA00023315"/>
    </source>
</evidence>
<dbReference type="SUPFAM" id="SSF55729">
    <property type="entry name" value="Acyl-CoA N-acyltransferases (Nat)"/>
    <property type="match status" value="1"/>
</dbReference>
<dbReference type="InterPro" id="IPR050832">
    <property type="entry name" value="Bact_Acetyltransf"/>
</dbReference>
<dbReference type="AlphaFoldDB" id="A0A6L9S2K0"/>
<reference evidence="4 5" key="1">
    <citation type="submission" date="2020-02" db="EMBL/GenBank/DDBJ databases">
        <authorList>
            <person name="Li X.-J."/>
            <person name="Han X.-M."/>
        </authorList>
    </citation>
    <scope>NUCLEOTIDE SEQUENCE [LARGE SCALE GENOMIC DNA]</scope>
    <source>
        <strain evidence="4 5">CCTCC AB 2017055</strain>
    </source>
</reference>
<gene>
    <name evidence="4" type="ORF">G1H10_01155</name>
</gene>
<dbReference type="InterPro" id="IPR000182">
    <property type="entry name" value="GNAT_dom"/>
</dbReference>
<keyword evidence="1 4" id="KW-0808">Transferase</keyword>
<dbReference type="Gene3D" id="3.40.630.30">
    <property type="match status" value="1"/>
</dbReference>
<accession>A0A6L9S2K0</accession>